<dbReference type="InterPro" id="IPR024524">
    <property type="entry name" value="DUF3800"/>
</dbReference>
<name>A0A0L8A6K8_9GAMM</name>
<dbReference type="AlphaFoldDB" id="A0A0L8A6K8"/>
<proteinExistence type="predicted"/>
<sequence>MYFHIDESGNTGNDLFNRDQPKLSYGVISSRTNVDALGVDIHRQMLRKAGRGELHAKNLRANGIIALAPMLEKLQDKMKFDFDFYFIEKETLAIILFFDAVFDAGINPAVRWENYWTPMRFIIIHKLAYLMDDSLLRKAWDLCTTRRIEPRAAEIVALLKEIKSRALATNWDIRSKEVIADALSYGMKNPLALDFGQPDRKLVSPNAVGFQFVVSSIARRLRNKCAGDASKIVVDRQTEFNEAQIKTHQVLKLMHDGMRGAPANQRLLLTNHPLYMHMAEGDLLGLNLPGKQIDIANSEDSIGLQIVDIYLWIAQKFLDRKLPPALFDLARKVLRRSYVDGISMTGMQQRYEKFEALLPAFHHLSDEQLRAAAASIEAHRSKVRDMDLNLA</sequence>
<gene>
    <name evidence="1" type="ORF">W7K_18045</name>
</gene>
<evidence type="ECO:0000313" key="2">
    <source>
        <dbReference type="Proteomes" id="UP000036890"/>
    </source>
</evidence>
<accession>A0A0L8A6K8</accession>
<protein>
    <recommendedName>
        <fullName evidence="3">DUF3800 domain-containing protein</fullName>
    </recommendedName>
</protein>
<dbReference type="OrthoDB" id="7528126at2"/>
<reference evidence="1 2" key="1">
    <citation type="journal article" date="2012" name="J. Bacteriol.">
        <title>Genome sequence of a novel nicotine-degrading strain, Pseudomonas geniculata N1.</title>
        <authorList>
            <person name="Tang H."/>
            <person name="Yu H."/>
            <person name="Tai C."/>
            <person name="Huang K."/>
            <person name="Liu Y."/>
            <person name="Wang L."/>
            <person name="Yao Y."/>
            <person name="Wu G."/>
            <person name="Xu P."/>
        </authorList>
    </citation>
    <scope>NUCLEOTIDE SEQUENCE [LARGE SCALE GENOMIC DNA]</scope>
    <source>
        <strain evidence="1 2">N1</strain>
    </source>
</reference>
<dbReference type="Pfam" id="PF12686">
    <property type="entry name" value="DUF3800"/>
    <property type="match status" value="1"/>
</dbReference>
<dbReference type="EMBL" id="AJLO02000039">
    <property type="protein sequence ID" value="KOE97856.1"/>
    <property type="molecule type" value="Genomic_DNA"/>
</dbReference>
<dbReference type="RefSeq" id="WP_029379770.1">
    <property type="nucleotide sequence ID" value="NZ_AJLO02000039.1"/>
</dbReference>
<organism evidence="1 2">
    <name type="scientific">Stenotrophomonas geniculata N1</name>
    <dbReference type="NCBI Taxonomy" id="1167641"/>
    <lineage>
        <taxon>Bacteria</taxon>
        <taxon>Pseudomonadati</taxon>
        <taxon>Pseudomonadota</taxon>
        <taxon>Gammaproteobacteria</taxon>
        <taxon>Lysobacterales</taxon>
        <taxon>Lysobacteraceae</taxon>
        <taxon>Stenotrophomonas</taxon>
    </lineage>
</organism>
<evidence type="ECO:0008006" key="3">
    <source>
        <dbReference type="Google" id="ProtNLM"/>
    </source>
</evidence>
<dbReference type="Proteomes" id="UP000036890">
    <property type="component" value="Unassembled WGS sequence"/>
</dbReference>
<comment type="caution">
    <text evidence="1">The sequence shown here is derived from an EMBL/GenBank/DDBJ whole genome shotgun (WGS) entry which is preliminary data.</text>
</comment>
<evidence type="ECO:0000313" key="1">
    <source>
        <dbReference type="EMBL" id="KOE97856.1"/>
    </source>
</evidence>